<sequence length="153" mass="17493">MTRPRFRRRIGWLPRVDYFTPVLDKGSQVESVVLTLDEVEAIRLADLEGLYQEEAAKRMNISRQTFGRIIDSAHKKIADAIVNGKAIRIAGGPVEFVENLREFVEGDYCVCPNCGFVKIHERGVPCRFEICPNCGSHLIREFEIKSNKRKRGE</sequence>
<dbReference type="SUPFAM" id="SSF88659">
    <property type="entry name" value="Sigma3 and sigma4 domains of RNA polymerase sigma factors"/>
    <property type="match status" value="1"/>
</dbReference>
<evidence type="ECO:0000313" key="3">
    <source>
        <dbReference type="EMBL" id="BAL80408.1"/>
    </source>
</evidence>
<organism evidence="3 4">
    <name type="scientific">Caldisericum exile (strain DSM 21853 / NBRC 104410 / AZM16c01)</name>
    <dbReference type="NCBI Taxonomy" id="511051"/>
    <lineage>
        <taxon>Bacteria</taxon>
        <taxon>Pseudomonadati</taxon>
        <taxon>Caldisericota/Cryosericota group</taxon>
        <taxon>Caldisericota</taxon>
        <taxon>Caldisericia</taxon>
        <taxon>Caldisericales</taxon>
        <taxon>Caldisericaceae</taxon>
        <taxon>Caldisericum</taxon>
    </lineage>
</organism>
<dbReference type="Proteomes" id="UP000004793">
    <property type="component" value="Chromosome"/>
</dbReference>
<dbReference type="InterPro" id="IPR013324">
    <property type="entry name" value="RNA_pol_sigma_r3/r4-like"/>
</dbReference>
<keyword evidence="4" id="KW-1185">Reference proteome</keyword>
<dbReference type="KEGG" id="cex:CSE_02820"/>
<comment type="similarity">
    <text evidence="1 2">Belongs to the UPF0251 family.</text>
</comment>
<name>A0A7U6GDH8_CALEA</name>
<dbReference type="InterPro" id="IPR002852">
    <property type="entry name" value="UPF0251"/>
</dbReference>
<protein>
    <recommendedName>
        <fullName evidence="2">UPF0251 protein CSE_02820</fullName>
    </recommendedName>
</protein>
<dbReference type="EMBL" id="AP012051">
    <property type="protein sequence ID" value="BAL80408.1"/>
    <property type="molecule type" value="Genomic_DNA"/>
</dbReference>
<dbReference type="RefSeq" id="WP_014452815.1">
    <property type="nucleotide sequence ID" value="NC_017096.1"/>
</dbReference>
<reference evidence="3 4" key="1">
    <citation type="submission" date="2011-01" db="EMBL/GenBank/DDBJ databases">
        <title>Whole genome sequence of Caldisericum exile AZM16c01.</title>
        <authorList>
            <person name="Narita-Yamada S."/>
            <person name="Kawakoshi A."/>
            <person name="Nakamura S."/>
            <person name="Sasagawa M."/>
            <person name="Fukada J."/>
            <person name="Sekine M."/>
            <person name="Kato Y."/>
            <person name="Fukai R."/>
            <person name="Sasaki K."/>
            <person name="Hanamaki A."/>
            <person name="Narita H."/>
            <person name="Konno Y."/>
            <person name="Mori K."/>
            <person name="Yamazaki S."/>
            <person name="Suzuki K."/>
            <person name="Fujita N."/>
        </authorList>
    </citation>
    <scope>NUCLEOTIDE SEQUENCE [LARGE SCALE GENOMIC DNA]</scope>
    <source>
        <strain evidence="4">DSM 21853 / NBRC 104410 / AZM16c01</strain>
    </source>
</reference>
<evidence type="ECO:0000256" key="1">
    <source>
        <dbReference type="ARBA" id="ARBA00009350"/>
    </source>
</evidence>
<evidence type="ECO:0000256" key="2">
    <source>
        <dbReference type="HAMAP-Rule" id="MF_00674"/>
    </source>
</evidence>
<dbReference type="Pfam" id="PF02001">
    <property type="entry name" value="DUF134"/>
    <property type="match status" value="1"/>
</dbReference>
<accession>A0A7U6GDH8</accession>
<dbReference type="HAMAP" id="MF_00674">
    <property type="entry name" value="UPF0251"/>
    <property type="match status" value="1"/>
</dbReference>
<gene>
    <name evidence="3" type="ordered locus">CSE_02820</name>
</gene>
<proteinExistence type="inferred from homology"/>
<evidence type="ECO:0000313" key="4">
    <source>
        <dbReference type="Proteomes" id="UP000004793"/>
    </source>
</evidence>
<dbReference type="AlphaFoldDB" id="A0A7U6GDH8"/>
<dbReference type="OrthoDB" id="280278at2"/>
<dbReference type="PANTHER" id="PTHR37478:SF2">
    <property type="entry name" value="UPF0251 PROTEIN TK0562"/>
    <property type="match status" value="1"/>
</dbReference>
<dbReference type="PANTHER" id="PTHR37478">
    <property type="match status" value="1"/>
</dbReference>